<evidence type="ECO:0000313" key="1">
    <source>
        <dbReference type="EMBL" id="UYQ91301.1"/>
    </source>
</evidence>
<dbReference type="RefSeq" id="WP_244839380.1">
    <property type="nucleotide sequence ID" value="NZ_CP107006.1"/>
</dbReference>
<dbReference type="Proteomes" id="UP001162741">
    <property type="component" value="Chromosome"/>
</dbReference>
<reference evidence="1" key="1">
    <citation type="submission" date="2022-10" db="EMBL/GenBank/DDBJ databases">
        <title>Chitinophaga sp. nov., isolated from soil.</title>
        <authorList>
            <person name="Jeon C.O."/>
        </authorList>
    </citation>
    <scope>NUCLEOTIDE SEQUENCE</scope>
    <source>
        <strain evidence="1">R8</strain>
    </source>
</reference>
<evidence type="ECO:0000313" key="2">
    <source>
        <dbReference type="Proteomes" id="UP001162741"/>
    </source>
</evidence>
<keyword evidence="2" id="KW-1185">Reference proteome</keyword>
<protein>
    <submittedName>
        <fullName evidence="1">Bacillithiol system redox-active protein YtxJ</fullName>
    </submittedName>
</protein>
<proteinExistence type="predicted"/>
<dbReference type="InterPro" id="IPR022551">
    <property type="entry name" value="BrxC"/>
</dbReference>
<dbReference type="Gene3D" id="3.40.30.10">
    <property type="entry name" value="Glutaredoxin"/>
    <property type="match status" value="1"/>
</dbReference>
<organism evidence="1 2">
    <name type="scientific">Chitinophaga horti</name>
    <dbReference type="NCBI Taxonomy" id="2920382"/>
    <lineage>
        <taxon>Bacteria</taxon>
        <taxon>Pseudomonadati</taxon>
        <taxon>Bacteroidota</taxon>
        <taxon>Chitinophagia</taxon>
        <taxon>Chitinophagales</taxon>
        <taxon>Chitinophagaceae</taxon>
        <taxon>Chitinophaga</taxon>
    </lineage>
</organism>
<gene>
    <name evidence="1" type="primary">ytxJ</name>
    <name evidence="1" type="ORF">MKQ68_14505</name>
</gene>
<accession>A0ABY6IYT7</accession>
<dbReference type="EMBL" id="CP107006">
    <property type="protein sequence ID" value="UYQ91301.1"/>
    <property type="molecule type" value="Genomic_DNA"/>
</dbReference>
<dbReference type="Pfam" id="PF11009">
    <property type="entry name" value="BrxC"/>
    <property type="match status" value="1"/>
</dbReference>
<name>A0ABY6IYT7_9BACT</name>
<sequence>MNWMELTNEEQLQQIQSDSFLRPVVIFKHSTRCSISAMAKSRLDRSAQPQGMDFYYLDLIRYREISNKVSGMFNIQHESPQVLVLREGKCVYDESHMGISMDAIAARA</sequence>
<dbReference type="NCBIfam" id="TIGR04019">
    <property type="entry name" value="B_thiol_YtxJ"/>
    <property type="match status" value="1"/>
</dbReference>